<evidence type="ECO:0000256" key="1">
    <source>
        <dbReference type="ARBA" id="ARBA00023002"/>
    </source>
</evidence>
<sequence length="298" mass="32507">MTTRPPTERTTARQPKTVVISGGTDGMGRATALDRLRRGDTVVALGSNEVKGRALVEDADRLAAAGRLRFLQADLSSMAEVERVVADIAHRHKVVDALVLCANRPSPRRRETVDGLEYTFALYYLSRYLLGDRLRPLLNASAAPVIINVAGVGNTAGEIRWDDLQLRRRYSMVRAQLQAGRANDLLGVAFAERAAGNVSYVMYHPGFTRSGDVSHLNPALRTTIRLLARVAARPVETSIRPIVELIDSPPRAALTAIDRGRPVHPSLKTLDAGDASRLARLTEELIARHAPETPPHGQ</sequence>
<gene>
    <name evidence="2" type="ORF">Voc01_062230</name>
</gene>
<proteinExistence type="predicted"/>
<keyword evidence="3" id="KW-1185">Reference proteome</keyword>
<dbReference type="PANTHER" id="PTHR47534:SF3">
    <property type="entry name" value="ALCOHOL DEHYDROGENASE-LIKE C-TERMINAL DOMAIN-CONTAINING PROTEIN"/>
    <property type="match status" value="1"/>
</dbReference>
<dbReference type="AlphaFoldDB" id="A0A8J4EE34"/>
<comment type="caution">
    <text evidence="2">The sequence shown here is derived from an EMBL/GenBank/DDBJ whole genome shotgun (WGS) entry which is preliminary data.</text>
</comment>
<accession>A0A8J4EE34</accession>
<evidence type="ECO:0008006" key="4">
    <source>
        <dbReference type="Google" id="ProtNLM"/>
    </source>
</evidence>
<dbReference type="Gene3D" id="3.40.50.720">
    <property type="entry name" value="NAD(P)-binding Rossmann-like Domain"/>
    <property type="match status" value="1"/>
</dbReference>
<dbReference type="SUPFAM" id="SSF51735">
    <property type="entry name" value="NAD(P)-binding Rossmann-fold domains"/>
    <property type="match status" value="1"/>
</dbReference>
<dbReference type="EMBL" id="BOPH01000088">
    <property type="protein sequence ID" value="GIJ71306.1"/>
    <property type="molecule type" value="Genomic_DNA"/>
</dbReference>
<dbReference type="InterPro" id="IPR036291">
    <property type="entry name" value="NAD(P)-bd_dom_sf"/>
</dbReference>
<evidence type="ECO:0000313" key="2">
    <source>
        <dbReference type="EMBL" id="GIJ71306.1"/>
    </source>
</evidence>
<dbReference type="InterPro" id="IPR052228">
    <property type="entry name" value="Sec_Metab_Biosynth_Oxidored"/>
</dbReference>
<organism evidence="2 3">
    <name type="scientific">Virgisporangium ochraceum</name>
    <dbReference type="NCBI Taxonomy" id="65505"/>
    <lineage>
        <taxon>Bacteria</taxon>
        <taxon>Bacillati</taxon>
        <taxon>Actinomycetota</taxon>
        <taxon>Actinomycetes</taxon>
        <taxon>Micromonosporales</taxon>
        <taxon>Micromonosporaceae</taxon>
        <taxon>Virgisporangium</taxon>
    </lineage>
</organism>
<dbReference type="RefSeq" id="WP_239160603.1">
    <property type="nucleotide sequence ID" value="NZ_BOPH01000088.1"/>
</dbReference>
<protein>
    <recommendedName>
        <fullName evidence="4">Short-chain dehydrogenase/reductase SDR</fullName>
    </recommendedName>
</protein>
<dbReference type="Pfam" id="PF00106">
    <property type="entry name" value="adh_short"/>
    <property type="match status" value="1"/>
</dbReference>
<reference evidence="2" key="1">
    <citation type="submission" date="2021-01" db="EMBL/GenBank/DDBJ databases">
        <title>Whole genome shotgun sequence of Virgisporangium ochraceum NBRC 16418.</title>
        <authorList>
            <person name="Komaki H."/>
            <person name="Tamura T."/>
        </authorList>
    </citation>
    <scope>NUCLEOTIDE SEQUENCE</scope>
    <source>
        <strain evidence="2">NBRC 16418</strain>
    </source>
</reference>
<evidence type="ECO:0000313" key="3">
    <source>
        <dbReference type="Proteomes" id="UP000635606"/>
    </source>
</evidence>
<dbReference type="GO" id="GO:0016491">
    <property type="term" value="F:oxidoreductase activity"/>
    <property type="evidence" value="ECO:0007669"/>
    <property type="project" value="UniProtKB-KW"/>
</dbReference>
<dbReference type="InterPro" id="IPR002347">
    <property type="entry name" value="SDR_fam"/>
</dbReference>
<dbReference type="PANTHER" id="PTHR47534">
    <property type="entry name" value="YALI0E05731P"/>
    <property type="match status" value="1"/>
</dbReference>
<keyword evidence="1" id="KW-0560">Oxidoreductase</keyword>
<name>A0A8J4EE34_9ACTN</name>
<dbReference type="Proteomes" id="UP000635606">
    <property type="component" value="Unassembled WGS sequence"/>
</dbReference>